<reference evidence="2" key="1">
    <citation type="submission" date="2019-08" db="EMBL/GenBank/DDBJ databases">
        <authorList>
            <person name="Kucharzyk K."/>
            <person name="Murdoch R.W."/>
            <person name="Higgins S."/>
            <person name="Loffler F."/>
        </authorList>
    </citation>
    <scope>NUCLEOTIDE SEQUENCE</scope>
</reference>
<name>A0A645CKT2_9ZZZZ</name>
<sequence>MDFKPTQAEKHDSPIELIVEGIVLKTSAVQPEKADLPRETNDSGKLTDINFEQPEKTPSLMPDKAVGNVNALKLLQFWNE</sequence>
<organism evidence="2">
    <name type="scientific">bioreactor metagenome</name>
    <dbReference type="NCBI Taxonomy" id="1076179"/>
    <lineage>
        <taxon>unclassified sequences</taxon>
        <taxon>metagenomes</taxon>
        <taxon>ecological metagenomes</taxon>
    </lineage>
</organism>
<accession>A0A645CKT2</accession>
<gene>
    <name evidence="2" type="ORF">SDC9_124567</name>
</gene>
<evidence type="ECO:0000313" key="2">
    <source>
        <dbReference type="EMBL" id="MPM77561.1"/>
    </source>
</evidence>
<dbReference type="AlphaFoldDB" id="A0A645CKT2"/>
<feature type="compositionally biased region" description="Basic and acidic residues" evidence="1">
    <location>
        <begin position="32"/>
        <end position="42"/>
    </location>
</feature>
<comment type="caution">
    <text evidence="2">The sequence shown here is derived from an EMBL/GenBank/DDBJ whole genome shotgun (WGS) entry which is preliminary data.</text>
</comment>
<proteinExistence type="predicted"/>
<evidence type="ECO:0000256" key="1">
    <source>
        <dbReference type="SAM" id="MobiDB-lite"/>
    </source>
</evidence>
<dbReference type="EMBL" id="VSSQ01028031">
    <property type="protein sequence ID" value="MPM77561.1"/>
    <property type="molecule type" value="Genomic_DNA"/>
</dbReference>
<feature type="region of interest" description="Disordered" evidence="1">
    <location>
        <begin position="30"/>
        <end position="63"/>
    </location>
</feature>
<protein>
    <submittedName>
        <fullName evidence="2">Uncharacterized protein</fullName>
    </submittedName>
</protein>